<reference evidence="2 3" key="1">
    <citation type="submission" date="2019-04" db="EMBL/GenBank/DDBJ databases">
        <title>Lysinibacillus genome sequencing.</title>
        <authorList>
            <person name="Dunlap C."/>
        </authorList>
    </citation>
    <scope>NUCLEOTIDE SEQUENCE [LARGE SCALE GENOMIC DNA]</scope>
    <source>
        <strain evidence="2 3">CCTCC AB 2010389</strain>
    </source>
</reference>
<sequence length="81" mass="9072">MIKLTIEQAATARGIQSQKELRAVVLEKTGVDLRPATISDMYRNNKTQINRDHLETIMLALGTTDFNEVLTIEGNKKDDGQ</sequence>
<evidence type="ECO:0000313" key="2">
    <source>
        <dbReference type="EMBL" id="TKI67906.1"/>
    </source>
</evidence>
<evidence type="ECO:0000259" key="1">
    <source>
        <dbReference type="Pfam" id="PF13443"/>
    </source>
</evidence>
<dbReference type="RefSeq" id="WP_107895478.1">
    <property type="nucleotide sequence ID" value="NZ_PYWM01000010.1"/>
</dbReference>
<feature type="domain" description="HTH cro/C1-type" evidence="1">
    <location>
        <begin position="11"/>
        <end position="72"/>
    </location>
</feature>
<dbReference type="EMBL" id="SZPU01000042">
    <property type="protein sequence ID" value="TKI67906.1"/>
    <property type="molecule type" value="Genomic_DNA"/>
</dbReference>
<organism evidence="2 3">
    <name type="scientific">Lysinibacillus mangiferihumi</name>
    <dbReference type="NCBI Taxonomy" id="1130819"/>
    <lineage>
        <taxon>Bacteria</taxon>
        <taxon>Bacillati</taxon>
        <taxon>Bacillota</taxon>
        <taxon>Bacilli</taxon>
        <taxon>Bacillales</taxon>
        <taxon>Bacillaceae</taxon>
        <taxon>Lysinibacillus</taxon>
    </lineage>
</organism>
<evidence type="ECO:0000313" key="3">
    <source>
        <dbReference type="Proteomes" id="UP000308744"/>
    </source>
</evidence>
<dbReference type="Pfam" id="PF13443">
    <property type="entry name" value="HTH_26"/>
    <property type="match status" value="1"/>
</dbReference>
<dbReference type="InterPro" id="IPR001387">
    <property type="entry name" value="Cro/C1-type_HTH"/>
</dbReference>
<keyword evidence="3" id="KW-1185">Reference proteome</keyword>
<dbReference type="AlphaFoldDB" id="A0A4U2Z1D6"/>
<comment type="caution">
    <text evidence="2">The sequence shown here is derived from an EMBL/GenBank/DDBJ whole genome shotgun (WGS) entry which is preliminary data.</text>
</comment>
<protein>
    <submittedName>
        <fullName evidence="2">XRE family transcriptional regulator</fullName>
    </submittedName>
</protein>
<name>A0A4U2Z1D6_9BACI</name>
<accession>A0A4U2Z1D6</accession>
<gene>
    <name evidence="2" type="ORF">FC756_12040</name>
</gene>
<dbReference type="Proteomes" id="UP000308744">
    <property type="component" value="Unassembled WGS sequence"/>
</dbReference>
<proteinExistence type="predicted"/>